<dbReference type="InterPro" id="IPR050900">
    <property type="entry name" value="Transposase_IS3/IS150/IS904"/>
</dbReference>
<dbReference type="InterPro" id="IPR009057">
    <property type="entry name" value="Homeodomain-like_sf"/>
</dbReference>
<dbReference type="SUPFAM" id="SSF46689">
    <property type="entry name" value="Homeodomain-like"/>
    <property type="match status" value="1"/>
</dbReference>
<feature type="domain" description="Integrase catalytic" evidence="1">
    <location>
        <begin position="287"/>
        <end position="449"/>
    </location>
</feature>
<dbReference type="InterPro" id="IPR036397">
    <property type="entry name" value="RNaseH_sf"/>
</dbReference>
<protein>
    <submittedName>
        <fullName evidence="2">IS3 family transposase</fullName>
    </submittedName>
</protein>
<dbReference type="Pfam" id="PF13518">
    <property type="entry name" value="HTH_28"/>
    <property type="match status" value="2"/>
</dbReference>
<dbReference type="Proteomes" id="UP001056873">
    <property type="component" value="Chromosome"/>
</dbReference>
<dbReference type="SUPFAM" id="SSF53098">
    <property type="entry name" value="Ribonuclease H-like"/>
    <property type="match status" value="1"/>
</dbReference>
<evidence type="ECO:0000313" key="4">
    <source>
        <dbReference type="Proteomes" id="UP001056873"/>
    </source>
</evidence>
<dbReference type="SUPFAM" id="SSF48295">
    <property type="entry name" value="TrpR-like"/>
    <property type="match status" value="1"/>
</dbReference>
<dbReference type="InterPro" id="IPR036388">
    <property type="entry name" value="WH-like_DNA-bd_sf"/>
</dbReference>
<evidence type="ECO:0000259" key="1">
    <source>
        <dbReference type="PROSITE" id="PS50994"/>
    </source>
</evidence>
<dbReference type="InterPro" id="IPR025948">
    <property type="entry name" value="HTH-like_dom"/>
</dbReference>
<organism evidence="2 4">
    <name type="scientific">Serratia entomophila</name>
    <dbReference type="NCBI Taxonomy" id="42906"/>
    <lineage>
        <taxon>Bacteria</taxon>
        <taxon>Pseudomonadati</taxon>
        <taxon>Pseudomonadota</taxon>
        <taxon>Gammaproteobacteria</taxon>
        <taxon>Enterobacterales</taxon>
        <taxon>Yersiniaceae</taxon>
        <taxon>Serratia</taxon>
    </lineage>
</organism>
<dbReference type="PROSITE" id="PS50994">
    <property type="entry name" value="INTEGRASE"/>
    <property type="match status" value="1"/>
</dbReference>
<dbReference type="InterPro" id="IPR048020">
    <property type="entry name" value="Transpos_IS3"/>
</dbReference>
<dbReference type="EMBL" id="CP074347">
    <property type="protein sequence ID" value="USV01558.1"/>
    <property type="molecule type" value="Genomic_DNA"/>
</dbReference>
<dbReference type="Pfam" id="PF13276">
    <property type="entry name" value="HTH_21"/>
    <property type="match status" value="1"/>
</dbReference>
<dbReference type="RefSeq" id="WP_252961383.1">
    <property type="nucleotide sequence ID" value="NZ_CAMIPH010000014.1"/>
</dbReference>
<dbReference type="InterPro" id="IPR012337">
    <property type="entry name" value="RNaseH-like_sf"/>
</dbReference>
<dbReference type="PANTHER" id="PTHR46889:SF4">
    <property type="entry name" value="TRANSPOSASE INSO FOR INSERTION SEQUENCE ELEMENT IS911B-RELATED"/>
    <property type="match status" value="1"/>
</dbReference>
<keyword evidence="4" id="KW-1185">Reference proteome</keyword>
<dbReference type="Gene3D" id="1.10.10.10">
    <property type="entry name" value="Winged helix-like DNA-binding domain superfamily/Winged helix DNA-binding domain"/>
    <property type="match status" value="2"/>
</dbReference>
<dbReference type="Pfam" id="PF00665">
    <property type="entry name" value="rve"/>
    <property type="match status" value="1"/>
</dbReference>
<dbReference type="PANTHER" id="PTHR46889">
    <property type="entry name" value="TRANSPOSASE INSF FOR INSERTION SEQUENCE IS3B-RELATED"/>
    <property type="match status" value="1"/>
</dbReference>
<dbReference type="InterPro" id="IPR001584">
    <property type="entry name" value="Integrase_cat-core"/>
</dbReference>
<dbReference type="Gene3D" id="3.30.420.10">
    <property type="entry name" value="Ribonuclease H-like superfamily/Ribonuclease H"/>
    <property type="match status" value="1"/>
</dbReference>
<dbReference type="EMBL" id="CP074347">
    <property type="protein sequence ID" value="USV02356.1"/>
    <property type="molecule type" value="Genomic_DNA"/>
</dbReference>
<dbReference type="InterPro" id="IPR055247">
    <property type="entry name" value="InsJ-like_HTH"/>
</dbReference>
<name>A0ABY5CTS7_9GAMM</name>
<dbReference type="InterPro" id="IPR010921">
    <property type="entry name" value="Trp_repressor/repl_initiator"/>
</dbReference>
<gene>
    <name evidence="2" type="ORF">KFQ06_03225</name>
    <name evidence="3" type="ORF">KFQ06_07560</name>
</gene>
<proteinExistence type="predicted"/>
<reference evidence="2" key="1">
    <citation type="journal article" date="2022" name="BMC Genomics">
        <title>Genome sequence of the entomopathogenic Serratia entomophila isolate 626 and characterisation of the species specific itaconate degradation pathway.</title>
        <authorList>
            <person name="Vaughan A.L."/>
            <person name="Altermann E."/>
            <person name="Glare T.R."/>
            <person name="Hurst M.R.H."/>
        </authorList>
    </citation>
    <scope>NUCLEOTIDE SEQUENCE</scope>
    <source>
        <strain evidence="2">626</strain>
    </source>
</reference>
<evidence type="ECO:0000313" key="3">
    <source>
        <dbReference type="EMBL" id="USV02356.1"/>
    </source>
</evidence>
<dbReference type="NCBIfam" id="NF033516">
    <property type="entry name" value="transpos_IS3"/>
    <property type="match status" value="1"/>
</dbReference>
<accession>A0ABY5CTS7</accession>
<dbReference type="Pfam" id="PF13333">
    <property type="entry name" value="rve_2"/>
    <property type="match status" value="1"/>
</dbReference>
<evidence type="ECO:0000313" key="2">
    <source>
        <dbReference type="EMBL" id="USV01558.1"/>
    </source>
</evidence>
<sequence length="452" mass="52820">MKYSLPFKLDVVRYYLTGHGSQRQTARKFSVAHVQLRRWIAAYQHHGEPGLQPGRQRHYTPEFKLSVVEFALSNPFSLADVAAQFDIPSYTTLEHWVKLYQENGAEALNRNQRGRRMYQHPKTPHADKSPDELTPEEMREEIEFLRAQNDYIKKLRALMPGKRCPGTAERAKIVTALRQEHRLDRLLHAGGLARSTYYYCCKVGRVPDKYREAKQRIAEVFNVHKGRYGYRRITCVMRKEGYGLNHKTVQKLMTALQLKSPVRRKKYRSYKGNTGKVAPNLLQRNFTAQCPNQKWVTDVTEFRVGEDKLYLSPVLDLYNGEIIAYEVARRAEFRLVKRMLDKAVSRMKPGEQLLLHSDQGWHYQMAAYQHALRVNGIKQSMSRKGNCLDNAVMENFFGHLKAELYYLQRFESVEHLAQEIDIYIDYYNSHRIRQKLKGLSPVEYRTQASKAA</sequence>